<keyword evidence="2" id="KW-0472">Membrane</keyword>
<proteinExistence type="predicted"/>
<reference evidence="3" key="1">
    <citation type="submission" date="2016-07" db="EMBL/GenBank/DDBJ databases">
        <authorList>
            <person name="Bretaudeau A."/>
        </authorList>
    </citation>
    <scope>NUCLEOTIDE SEQUENCE</scope>
    <source>
        <strain evidence="3">Rice</strain>
        <tissue evidence="3">Whole body</tissue>
    </source>
</reference>
<name>A0A2H1WR68_SPOFR</name>
<feature type="region of interest" description="Disordered" evidence="1">
    <location>
        <begin position="150"/>
        <end position="169"/>
    </location>
</feature>
<feature type="transmembrane region" description="Helical" evidence="2">
    <location>
        <begin position="7"/>
        <end position="30"/>
    </location>
</feature>
<dbReference type="AlphaFoldDB" id="A0A2H1WR68"/>
<dbReference type="EMBL" id="ODYU01010430">
    <property type="protein sequence ID" value="SOQ55528.1"/>
    <property type="molecule type" value="Genomic_DNA"/>
</dbReference>
<organism evidence="3">
    <name type="scientific">Spodoptera frugiperda</name>
    <name type="common">Fall armyworm</name>
    <dbReference type="NCBI Taxonomy" id="7108"/>
    <lineage>
        <taxon>Eukaryota</taxon>
        <taxon>Metazoa</taxon>
        <taxon>Ecdysozoa</taxon>
        <taxon>Arthropoda</taxon>
        <taxon>Hexapoda</taxon>
        <taxon>Insecta</taxon>
        <taxon>Pterygota</taxon>
        <taxon>Neoptera</taxon>
        <taxon>Endopterygota</taxon>
        <taxon>Lepidoptera</taxon>
        <taxon>Glossata</taxon>
        <taxon>Ditrysia</taxon>
        <taxon>Noctuoidea</taxon>
        <taxon>Noctuidae</taxon>
        <taxon>Amphipyrinae</taxon>
        <taxon>Spodoptera</taxon>
    </lineage>
</organism>
<gene>
    <name evidence="3" type="ORF">SFRICE_004368</name>
</gene>
<feature type="transmembrane region" description="Helical" evidence="2">
    <location>
        <begin position="76"/>
        <end position="95"/>
    </location>
</feature>
<sequence length="242" mass="27475">MSICKTLIVAPIYCTLRSVVRIFLLILFGIEDVVRLIINSVHTIVTTILQIIKLLPWCLVTMFTRTCCCHSKRSTGFSLMSVIMIVAIVLILYNATCLQDLFESLIIYLKQIFSDDNRLSHLERVEIDEYLEDNNDNDKINVVTTEVSETTVDEPEAKSEPGSKAKSKVQNGLNNSYIDKAKEKVHEVSTDDNNHTFSTTLLNGYFKEFVKNSIVQNIENDTKLFNKLPAVFLSRLSTLKNS</sequence>
<evidence type="ECO:0000313" key="3">
    <source>
        <dbReference type="EMBL" id="SOQ55528.1"/>
    </source>
</evidence>
<feature type="transmembrane region" description="Helical" evidence="2">
    <location>
        <begin position="36"/>
        <end position="55"/>
    </location>
</feature>
<evidence type="ECO:0000256" key="2">
    <source>
        <dbReference type="SAM" id="Phobius"/>
    </source>
</evidence>
<keyword evidence="2" id="KW-0812">Transmembrane</keyword>
<keyword evidence="2" id="KW-1133">Transmembrane helix</keyword>
<evidence type="ECO:0000256" key="1">
    <source>
        <dbReference type="SAM" id="MobiDB-lite"/>
    </source>
</evidence>
<accession>A0A2H1WR68</accession>
<protein>
    <submittedName>
        <fullName evidence="3">SFRICE_004368</fullName>
    </submittedName>
</protein>